<gene>
    <name evidence="1" type="ORF">JBL43_15990</name>
</gene>
<evidence type="ECO:0008006" key="3">
    <source>
        <dbReference type="Google" id="ProtNLM"/>
    </source>
</evidence>
<sequence>MEKDYFLLEDGKKRIETKFSENGWLTIYESNSEDIDDQSTVFCTLISNKKLEETEDKYSWPFLMGSEGKPSVFGDNSYKVNAEEGIEPFIFYRSFNLPEKYVTYFDISEEFILYFNLYEKAKDKKNRKFYFIDELGHLDEVLIVEPKSIKVKLRYLKEYITLKEMHFVVCFEFMRLSTELPTEWKITNIDKTTKSSNHTYNHLIRHVSEKKQSWILGKVFIHPNKEKKSHFDFGDSKNEEFIIGFDNDGEEILEDCSETDGNHFKVTYFKKEVLNKYYNEPTIYDVDGFSVGCKYFRLKIDNNVKDYVPVFLTNLRVLPHKEQLHWKQYNIQPQNNMNISGTYYKTMIEGNWAEHPETADLFFKSKYEEFNKKWEKKFGWRLYKPLSEKDKYLFTSLHKITTNNVKAFCEQTHTVVKLTIERLNEKELVRNIDSGVKGSIAKFEKFLESNSMVIPDLFEFLRNLQSLRSGLIAHSFSDSNKECRKALKYFEITDENYADVLEEIFVKSFYTFNTLEKHFKLDE</sequence>
<evidence type="ECO:0000313" key="1">
    <source>
        <dbReference type="EMBL" id="MBJ2175755.1"/>
    </source>
</evidence>
<dbReference type="Proteomes" id="UP000623301">
    <property type="component" value="Unassembled WGS sequence"/>
</dbReference>
<protein>
    <recommendedName>
        <fullName evidence="3">ApeA N-terminal domain-containing protein</fullName>
    </recommendedName>
</protein>
<evidence type="ECO:0000313" key="2">
    <source>
        <dbReference type="Proteomes" id="UP000623301"/>
    </source>
</evidence>
<reference evidence="1 2" key="1">
    <citation type="submission" date="2020-12" db="EMBL/GenBank/DDBJ databases">
        <title>Aureibaculum luteum sp. nov. and Aureibaculum flavum sp. nov., novel members of the family Flavobacteriaceae isolated from Antarctic intertidal sediments.</title>
        <authorList>
            <person name="He X."/>
            <person name="Zhang X."/>
        </authorList>
    </citation>
    <scope>NUCLEOTIDE SEQUENCE [LARGE SCALE GENOMIC DNA]</scope>
    <source>
        <strain evidence="1 2">A20</strain>
    </source>
</reference>
<dbReference type="EMBL" id="JAEHFJ010000009">
    <property type="protein sequence ID" value="MBJ2175755.1"/>
    <property type="molecule type" value="Genomic_DNA"/>
</dbReference>
<name>A0ABS0WUU2_9FLAO</name>
<keyword evidence="2" id="KW-1185">Reference proteome</keyword>
<accession>A0ABS0WUU2</accession>
<comment type="caution">
    <text evidence="1">The sequence shown here is derived from an EMBL/GenBank/DDBJ whole genome shotgun (WGS) entry which is preliminary data.</text>
</comment>
<dbReference type="RefSeq" id="WP_198842414.1">
    <property type="nucleotide sequence ID" value="NZ_JAEHFJ010000009.1"/>
</dbReference>
<proteinExistence type="predicted"/>
<organism evidence="1 2">
    <name type="scientific">Aureibaculum flavum</name>
    <dbReference type="NCBI Taxonomy" id="2795986"/>
    <lineage>
        <taxon>Bacteria</taxon>
        <taxon>Pseudomonadati</taxon>
        <taxon>Bacteroidota</taxon>
        <taxon>Flavobacteriia</taxon>
        <taxon>Flavobacteriales</taxon>
        <taxon>Flavobacteriaceae</taxon>
        <taxon>Aureibaculum</taxon>
    </lineage>
</organism>